<comment type="caution">
    <text evidence="2">The sequence shown here is derived from an EMBL/GenBank/DDBJ whole genome shotgun (WGS) entry which is preliminary data.</text>
</comment>
<dbReference type="Pfam" id="PF14082">
    <property type="entry name" value="SduA_C"/>
    <property type="match status" value="1"/>
</dbReference>
<dbReference type="EMBL" id="JAPCID010000013">
    <property type="protein sequence ID" value="MDA0138097.1"/>
    <property type="molecule type" value="Genomic_DNA"/>
</dbReference>
<accession>A0ABT4RHT2</accession>
<dbReference type="RefSeq" id="WP_202954174.1">
    <property type="nucleotide sequence ID" value="NZ_JAPCID010000013.1"/>
</dbReference>
<feature type="domain" description="Shedu protein SduA C-terminal" evidence="1">
    <location>
        <begin position="171"/>
        <end position="347"/>
    </location>
</feature>
<name>A0ABT4RHT2_9ACTN</name>
<proteinExistence type="predicted"/>
<gene>
    <name evidence="2" type="ORF">OJ962_11355</name>
</gene>
<protein>
    <submittedName>
        <fullName evidence="2">DUF4263 domain-containing protein</fullName>
    </submittedName>
</protein>
<evidence type="ECO:0000259" key="1">
    <source>
        <dbReference type="Pfam" id="PF14082"/>
    </source>
</evidence>
<evidence type="ECO:0000313" key="2">
    <source>
        <dbReference type="EMBL" id="MDA0138097.1"/>
    </source>
</evidence>
<dbReference type="Proteomes" id="UP001147700">
    <property type="component" value="Unassembled WGS sequence"/>
</dbReference>
<dbReference type="InterPro" id="IPR025359">
    <property type="entry name" value="SduA_C"/>
</dbReference>
<sequence length="371" mass="41445">MSKVFDELPTTLDRDTPGIDWEDMVISTTPGGRKQIKLQVAREAGQIREIQIQKVPADPTAERMDVLLNLNREQSARLIELVRSLDYIPADGSKTVRLDDDLIRQLFTDSEALEQLYSQDPERVRTLIETDASASDVLALAHRQAAVSEFRHLLDDDDAFAEASRECGGPEGVWQKFLENNPWILGISLSGQLLTSWDDGRLEQTVAGFRLDAAGKRVDALLRTNGQISSLVFAEIKHHKTPLLQSKPYRSACWGPSTELAGGAAQAQTTVDRALNDLGERLVAKDESGAESGDQAFLVRPRSFLIVGHLRELVGPSGGVNTDKYRSFELYRRHLLQPEVLTFDELLARAEWHVSLSHGDNSEPQQPEWDW</sequence>
<reference evidence="2" key="1">
    <citation type="submission" date="2022-10" db="EMBL/GenBank/DDBJ databases">
        <title>The WGS of Solirubrobacter sp. CPCC 204708.</title>
        <authorList>
            <person name="Jiang Z."/>
        </authorList>
    </citation>
    <scope>NUCLEOTIDE SEQUENCE</scope>
    <source>
        <strain evidence="2">CPCC 204708</strain>
    </source>
</reference>
<organism evidence="2 3">
    <name type="scientific">Solirubrobacter deserti</name>
    <dbReference type="NCBI Taxonomy" id="2282478"/>
    <lineage>
        <taxon>Bacteria</taxon>
        <taxon>Bacillati</taxon>
        <taxon>Actinomycetota</taxon>
        <taxon>Thermoleophilia</taxon>
        <taxon>Solirubrobacterales</taxon>
        <taxon>Solirubrobacteraceae</taxon>
        <taxon>Solirubrobacter</taxon>
    </lineage>
</organism>
<evidence type="ECO:0000313" key="3">
    <source>
        <dbReference type="Proteomes" id="UP001147700"/>
    </source>
</evidence>
<keyword evidence="3" id="KW-1185">Reference proteome</keyword>